<keyword evidence="5 6" id="KW-0143">Chaperone</keyword>
<evidence type="ECO:0000256" key="1">
    <source>
        <dbReference type="ARBA" id="ARBA00004305"/>
    </source>
</evidence>
<evidence type="ECO:0000313" key="7">
    <source>
        <dbReference type="EnsemblMetazoa" id="AARA007204-PA"/>
    </source>
</evidence>
<evidence type="ECO:0000256" key="5">
    <source>
        <dbReference type="ARBA" id="ARBA00023186"/>
    </source>
</evidence>
<comment type="subunit">
    <text evidence="6">Interacts with the iron-sulfur protein subunit within the SDH catalytic dimer.</text>
</comment>
<evidence type="ECO:0000256" key="6">
    <source>
        <dbReference type="RuleBase" id="RU368039"/>
    </source>
</evidence>
<name>A0A182I0W5_ANOAR</name>
<dbReference type="GeneID" id="120904954"/>
<dbReference type="VEuPathDB" id="VectorBase:AARA007204"/>
<comment type="function">
    <text evidence="6">Plays an essential role in the assembly of succinate dehydrogenase (SDH), an enzyme complex (also referred to as respiratory complex II) that is a component of both the tricarboxylic acid (TCA) cycle and the mitochondrial electron transport chain, and which couples the oxidation of succinate to fumarate with the reduction of ubiquinone (coenzyme Q) to ubiquinol. Promotes maturation of the iron-sulfur protein subunit of the SDH catalytic dimer, protecting it from the deleterious effects of oxidants. May act together with SDHAF1.</text>
</comment>
<dbReference type="PANTHER" id="PTHR13137">
    <property type="entry name" value="DC11 ACN9 HOMOLOG"/>
    <property type="match status" value="1"/>
</dbReference>
<comment type="similarity">
    <text evidence="2 6">Belongs to the complex I LYR family. SDHAF3 subfamily.</text>
</comment>
<comment type="subcellular location">
    <subcellularLocation>
        <location evidence="1 6">Mitochondrion matrix</location>
    </subcellularLocation>
</comment>
<dbReference type="AlphaFoldDB" id="A0A182I0W5"/>
<dbReference type="PANTHER" id="PTHR13137:SF6">
    <property type="entry name" value="SUCCINATE DEHYDROGENASE ASSEMBLY FACTOR 3, MITOCHONDRIAL"/>
    <property type="match status" value="1"/>
</dbReference>
<keyword evidence="8" id="KW-1185">Reference proteome</keyword>
<dbReference type="GO" id="GO:0034553">
    <property type="term" value="P:mitochondrial respiratory chain complex II assembly"/>
    <property type="evidence" value="ECO:0007669"/>
    <property type="project" value="UniProtKB-UniRule"/>
</dbReference>
<dbReference type="RefSeq" id="XP_040171427.1">
    <property type="nucleotide sequence ID" value="XM_040315493.1"/>
</dbReference>
<evidence type="ECO:0000256" key="3">
    <source>
        <dbReference type="ARBA" id="ARBA00022946"/>
    </source>
</evidence>
<dbReference type="VEuPathDB" id="VectorBase:AARA21_006201"/>
<dbReference type="RefSeq" id="XP_040171423.1">
    <property type="nucleotide sequence ID" value="XM_040315489.1"/>
</dbReference>
<dbReference type="RefSeq" id="XP_040171428.1">
    <property type="nucleotide sequence ID" value="XM_040315494.1"/>
</dbReference>
<dbReference type="Proteomes" id="UP000075840">
    <property type="component" value="Unassembled WGS sequence"/>
</dbReference>
<dbReference type="GO" id="GO:0005759">
    <property type="term" value="C:mitochondrial matrix"/>
    <property type="evidence" value="ECO:0007669"/>
    <property type="project" value="UniProtKB-SubCell"/>
</dbReference>
<dbReference type="GO" id="GO:0006105">
    <property type="term" value="P:succinate metabolic process"/>
    <property type="evidence" value="ECO:0007669"/>
    <property type="project" value="TreeGrafter"/>
</dbReference>
<evidence type="ECO:0000256" key="2">
    <source>
        <dbReference type="ARBA" id="ARBA00006020"/>
    </source>
</evidence>
<dbReference type="EnsemblMetazoa" id="AARA007204-RA">
    <property type="protein sequence ID" value="AARA007204-PA"/>
    <property type="gene ID" value="AARA007204"/>
</dbReference>
<dbReference type="KEGG" id="aara:120904954"/>
<dbReference type="EMBL" id="APCN01005279">
    <property type="status" value="NOT_ANNOTATED_CDS"/>
    <property type="molecule type" value="Genomic_DNA"/>
</dbReference>
<protein>
    <recommendedName>
        <fullName evidence="6">Succinate dehydrogenase assembly factor 3</fullName>
        <shortName evidence="6">SDH assembly factor 3</shortName>
        <shortName evidence="6">SDHAF3</shortName>
    </recommendedName>
</protein>
<dbReference type="CTD" id="57001"/>
<proteinExistence type="inferred from homology"/>
<evidence type="ECO:0000313" key="8">
    <source>
        <dbReference type="Proteomes" id="UP000075840"/>
    </source>
</evidence>
<keyword evidence="3" id="KW-0809">Transit peptide</keyword>
<dbReference type="GO" id="GO:0005758">
    <property type="term" value="C:mitochondrial intermembrane space"/>
    <property type="evidence" value="ECO:0007669"/>
    <property type="project" value="TreeGrafter"/>
</dbReference>
<dbReference type="InterPro" id="IPR008381">
    <property type="entry name" value="SDHAF3/Sdh7"/>
</dbReference>
<accession>A0A182I0W5</accession>
<keyword evidence="4 6" id="KW-0496">Mitochondrion</keyword>
<evidence type="ECO:0000256" key="4">
    <source>
        <dbReference type="ARBA" id="ARBA00023128"/>
    </source>
</evidence>
<dbReference type="CDD" id="cd20270">
    <property type="entry name" value="Complex1_LYR_SDHAF3_LYRM10"/>
    <property type="match status" value="1"/>
</dbReference>
<dbReference type="RefSeq" id="XP_040171424.1">
    <property type="nucleotide sequence ID" value="XM_040315490.1"/>
</dbReference>
<organism evidence="7 8">
    <name type="scientific">Anopheles arabiensis</name>
    <name type="common">Mosquito</name>
    <dbReference type="NCBI Taxonomy" id="7173"/>
    <lineage>
        <taxon>Eukaryota</taxon>
        <taxon>Metazoa</taxon>
        <taxon>Ecdysozoa</taxon>
        <taxon>Arthropoda</taxon>
        <taxon>Hexapoda</taxon>
        <taxon>Insecta</taxon>
        <taxon>Pterygota</taxon>
        <taxon>Neoptera</taxon>
        <taxon>Endopterygota</taxon>
        <taxon>Diptera</taxon>
        <taxon>Nematocera</taxon>
        <taxon>Culicoidea</taxon>
        <taxon>Culicidae</taxon>
        <taxon>Anophelinae</taxon>
        <taxon>Anopheles</taxon>
    </lineage>
</organism>
<reference evidence="7" key="1">
    <citation type="submission" date="2022-08" db="UniProtKB">
        <authorList>
            <consortium name="EnsemblMetazoa"/>
        </authorList>
    </citation>
    <scope>IDENTIFICATION</scope>
    <source>
        <strain evidence="7">Dongola</strain>
    </source>
</reference>
<sequence>MNHVQKVRVLYKTILRMHRGLPVALQELGNNYVKEEFKRHKNCSPMESQKFMSEWAGYAINLAEQLGLRGKPGPIGMIGEDLTENQLNHFRDEQIAQLYELLQEAKR</sequence>
<dbReference type="Pfam" id="PF13233">
    <property type="entry name" value="Complex1_LYR_2"/>
    <property type="match status" value="1"/>
</dbReference>
<dbReference type="RefSeq" id="XP_040171425.1">
    <property type="nucleotide sequence ID" value="XM_040315491.1"/>
</dbReference>